<sequence>MTLKPVAYRFIRTETLFEYAALKQLLHKGGYVIQSITIDGKRGLYGLFADVPIQICHFHQKAIITRYITRKPKLQASIDLKYLGKTSAYRFRYLLESWHSRHEGFLNEKVEDDSKRGWHYKHKRLRSAYRSLRSNLPYLFTYQKYPEFHVPNTTNHLDGGCFFPMKDLLKIHRGIGIDMKRKLITDFLENRKK</sequence>
<proteinExistence type="predicted"/>
<name>A0A1W1EAY4_9ZZZZ</name>
<reference evidence="1" key="1">
    <citation type="submission" date="2016-10" db="EMBL/GenBank/DDBJ databases">
        <authorList>
            <person name="de Groot N.N."/>
        </authorList>
    </citation>
    <scope>NUCLEOTIDE SEQUENCE</scope>
</reference>
<gene>
    <name evidence="1" type="ORF">MNB_SV-4-575</name>
</gene>
<accession>A0A1W1EAY4</accession>
<protein>
    <submittedName>
        <fullName evidence="1">Uncharacterized protein</fullName>
    </submittedName>
</protein>
<evidence type="ECO:0000313" key="1">
    <source>
        <dbReference type="EMBL" id="SFV91021.1"/>
    </source>
</evidence>
<dbReference type="AlphaFoldDB" id="A0A1W1EAY4"/>
<organism evidence="1">
    <name type="scientific">hydrothermal vent metagenome</name>
    <dbReference type="NCBI Taxonomy" id="652676"/>
    <lineage>
        <taxon>unclassified sequences</taxon>
        <taxon>metagenomes</taxon>
        <taxon>ecological metagenomes</taxon>
    </lineage>
</organism>
<dbReference type="EMBL" id="FPIB01000026">
    <property type="protein sequence ID" value="SFV91021.1"/>
    <property type="molecule type" value="Genomic_DNA"/>
</dbReference>